<dbReference type="EMBL" id="OBEH01000003">
    <property type="protein sequence ID" value="SNZ00732.1"/>
    <property type="molecule type" value="Genomic_DNA"/>
</dbReference>
<dbReference type="InterPro" id="IPR006140">
    <property type="entry name" value="D-isomer_DH_NAD-bd"/>
</dbReference>
<feature type="domain" description="D-isomer specific 2-hydroxyacid dehydrogenase NAD-binding" evidence="6">
    <location>
        <begin position="109"/>
        <end position="297"/>
    </location>
</feature>
<dbReference type="GO" id="GO:0006564">
    <property type="term" value="P:L-serine biosynthetic process"/>
    <property type="evidence" value="ECO:0007669"/>
    <property type="project" value="UniProtKB-ARBA"/>
</dbReference>
<evidence type="ECO:0000313" key="8">
    <source>
        <dbReference type="Proteomes" id="UP000219048"/>
    </source>
</evidence>
<protein>
    <submittedName>
        <fullName evidence="7">D-lactate dehydrogenase</fullName>
    </submittedName>
</protein>
<evidence type="ECO:0000256" key="2">
    <source>
        <dbReference type="ARBA" id="ARBA00023002"/>
    </source>
</evidence>
<gene>
    <name evidence="7" type="ORF">SAMN06265377_2558</name>
</gene>
<dbReference type="InterPro" id="IPR036291">
    <property type="entry name" value="NAD(P)-bd_dom_sf"/>
</dbReference>
<dbReference type="GO" id="GO:0047545">
    <property type="term" value="F:(S)-2-hydroxyglutarate dehydrogenase activity"/>
    <property type="evidence" value="ECO:0007669"/>
    <property type="project" value="UniProtKB-ARBA"/>
</dbReference>
<evidence type="ECO:0000256" key="4">
    <source>
        <dbReference type="RuleBase" id="RU003719"/>
    </source>
</evidence>
<dbReference type="PROSITE" id="PS00065">
    <property type="entry name" value="D_2_HYDROXYACID_DH_1"/>
    <property type="match status" value="1"/>
</dbReference>
<feature type="domain" description="D-isomer specific 2-hydroxyacid dehydrogenase catalytic" evidence="5">
    <location>
        <begin position="3"/>
        <end position="327"/>
    </location>
</feature>
<dbReference type="Pfam" id="PF00389">
    <property type="entry name" value="2-Hacid_dh"/>
    <property type="match status" value="1"/>
</dbReference>
<dbReference type="GO" id="GO:0051287">
    <property type="term" value="F:NAD binding"/>
    <property type="evidence" value="ECO:0007669"/>
    <property type="project" value="InterPro"/>
</dbReference>
<evidence type="ECO:0000313" key="7">
    <source>
        <dbReference type="EMBL" id="SNZ00732.1"/>
    </source>
</evidence>
<reference evidence="8" key="1">
    <citation type="submission" date="2017-09" db="EMBL/GenBank/DDBJ databases">
        <authorList>
            <person name="Varghese N."/>
            <person name="Submissions S."/>
        </authorList>
    </citation>
    <scope>NUCLEOTIDE SEQUENCE [LARGE SCALE GENOMIC DNA]</scope>
    <source>
        <strain evidence="8">DSM 25885</strain>
    </source>
</reference>
<dbReference type="GO" id="GO:0004617">
    <property type="term" value="F:phosphoglycerate dehydrogenase activity"/>
    <property type="evidence" value="ECO:0007669"/>
    <property type="project" value="UniProtKB-ARBA"/>
</dbReference>
<evidence type="ECO:0000259" key="6">
    <source>
        <dbReference type="Pfam" id="PF02826"/>
    </source>
</evidence>
<dbReference type="RefSeq" id="WP_097046162.1">
    <property type="nucleotide sequence ID" value="NZ_OBEH01000003.1"/>
</dbReference>
<name>A0A285MU81_9FLAO</name>
<dbReference type="PROSITE" id="PS00670">
    <property type="entry name" value="D_2_HYDROXYACID_DH_2"/>
    <property type="match status" value="1"/>
</dbReference>
<dbReference type="SUPFAM" id="SSF51735">
    <property type="entry name" value="NAD(P)-binding Rossmann-fold domains"/>
    <property type="match status" value="1"/>
</dbReference>
<dbReference type="InterPro" id="IPR029752">
    <property type="entry name" value="D-isomer_DH_CS1"/>
</dbReference>
<dbReference type="InterPro" id="IPR058205">
    <property type="entry name" value="D-LDH-like"/>
</dbReference>
<dbReference type="Pfam" id="PF02826">
    <property type="entry name" value="2-Hacid_dh_C"/>
    <property type="match status" value="1"/>
</dbReference>
<dbReference type="OrthoDB" id="9777288at2"/>
<comment type="similarity">
    <text evidence="1 4">Belongs to the D-isomer specific 2-hydroxyacid dehydrogenase family.</text>
</comment>
<evidence type="ECO:0000256" key="1">
    <source>
        <dbReference type="ARBA" id="ARBA00005854"/>
    </source>
</evidence>
<dbReference type="FunFam" id="3.40.50.720:FF:000041">
    <property type="entry name" value="D-3-phosphoglycerate dehydrogenase"/>
    <property type="match status" value="1"/>
</dbReference>
<dbReference type="Gene3D" id="3.40.50.720">
    <property type="entry name" value="NAD(P)-binding Rossmann-like Domain"/>
    <property type="match status" value="2"/>
</dbReference>
<proteinExistence type="inferred from homology"/>
<keyword evidence="2 4" id="KW-0560">Oxidoreductase</keyword>
<evidence type="ECO:0000259" key="5">
    <source>
        <dbReference type="Pfam" id="PF00389"/>
    </source>
</evidence>
<evidence type="ECO:0000256" key="3">
    <source>
        <dbReference type="ARBA" id="ARBA00023027"/>
    </source>
</evidence>
<dbReference type="InterPro" id="IPR006139">
    <property type="entry name" value="D-isomer_2_OHA_DH_cat_dom"/>
</dbReference>
<dbReference type="CDD" id="cd12183">
    <property type="entry name" value="LDH_like_2"/>
    <property type="match status" value="1"/>
</dbReference>
<dbReference type="InterPro" id="IPR029753">
    <property type="entry name" value="D-isomer_DH_CS"/>
</dbReference>
<dbReference type="SUPFAM" id="SSF52283">
    <property type="entry name" value="Formate/glycerate dehydrogenase catalytic domain-like"/>
    <property type="match status" value="1"/>
</dbReference>
<accession>A0A285MU81</accession>
<dbReference type="AlphaFoldDB" id="A0A285MU81"/>
<organism evidence="7 8">
    <name type="scientific">Flagellimonas pacifica</name>
    <dbReference type="NCBI Taxonomy" id="1247520"/>
    <lineage>
        <taxon>Bacteria</taxon>
        <taxon>Pseudomonadati</taxon>
        <taxon>Bacteroidota</taxon>
        <taxon>Flavobacteriia</taxon>
        <taxon>Flavobacteriales</taxon>
        <taxon>Flavobacteriaceae</taxon>
        <taxon>Flagellimonas</taxon>
    </lineage>
</organism>
<keyword evidence="8" id="KW-1185">Reference proteome</keyword>
<dbReference type="Proteomes" id="UP000219048">
    <property type="component" value="Unassembled WGS sequence"/>
</dbReference>
<keyword evidence="3" id="KW-0520">NAD</keyword>
<dbReference type="GO" id="GO:0008720">
    <property type="term" value="F:D-lactate dehydrogenase (NAD+) activity"/>
    <property type="evidence" value="ECO:0007669"/>
    <property type="project" value="TreeGrafter"/>
</dbReference>
<dbReference type="PANTHER" id="PTHR43026:SF1">
    <property type="entry name" value="2-HYDROXYACID DEHYDROGENASE HOMOLOG 1-RELATED"/>
    <property type="match status" value="1"/>
</dbReference>
<dbReference type="PANTHER" id="PTHR43026">
    <property type="entry name" value="2-HYDROXYACID DEHYDROGENASE HOMOLOG 1-RELATED"/>
    <property type="match status" value="1"/>
</dbReference>
<sequence>MKVLVYSAKDFEIPFLQRANNGRHQVTYLKEALSLDTVFRSVGHKAISIFSGDDASSIVLETLKGLEVKYIALRSTGYNNVHLKAAEKYKLKVANVPSYSPYAIAEHAVALLLALNRKIIEANRQVRTYNFLQSNLMGFDLKGKTIGIIGTGNIGSVMCKIMHGFGCDIIAYDIHKNTSLKDLYGVIYTDLESLCAHSDIISLHVPLTKQTYDLISKETLALMKPNTVLINTARGAIVHTDALVEALENNKIAAYGADVYEKEKGTFFKDNSVNGIKDERLKKLLTFPNVILTPHQAFITKEAVQNIAQTTVENIDAWANGQKCVNELLPEESITEWD</sequence>